<dbReference type="InterPro" id="IPR010316">
    <property type="entry name" value="AlkA_N"/>
</dbReference>
<dbReference type="Gene3D" id="1.10.1670.10">
    <property type="entry name" value="Helix-hairpin-Helix base-excision DNA repair enzymes (C-terminal)"/>
    <property type="match status" value="1"/>
</dbReference>
<protein>
    <recommendedName>
        <fullName evidence="3">DNA-3-methyladenine glycosylase II</fullName>
        <ecNumber evidence="3">3.2.2.21</ecNumber>
    </recommendedName>
</protein>
<evidence type="ECO:0000256" key="2">
    <source>
        <dbReference type="ARBA" id="ARBA00001947"/>
    </source>
</evidence>
<evidence type="ECO:0000256" key="12">
    <source>
        <dbReference type="ARBA" id="ARBA00023163"/>
    </source>
</evidence>
<dbReference type="SUPFAM" id="SSF46689">
    <property type="entry name" value="Homeodomain-like"/>
    <property type="match status" value="2"/>
</dbReference>
<sequence length="531" mass="57852">MRIIPHMPSALPTAKPTPVTTADDAGRYLALQARDARFDGRFFTGVTSTGIYCRPVCRVRTPKVENCRFFERAAQAEAAGFRPCLRCRPELAPAQSAALHWTTQDASALLALQAADLIEHATQADDSPSIVVIADRLGISDRHLRRIFEAHWGLTPLSYLQTRRLLTAKQLLTDTQLPVADVAALSGFASVRRFNAAFVQHYRLQPTALRKAMRSDSHATQIGTRKGSDAQHGLATEAAVFRFQAAYRPPFNVQHLLNFFAQRSVAGVEWVDPEQGVIRRTISLQHKSTTLRGWVEARWMPDQHRVQLLISESLASALPVVLQRMHAWLDLDADPAAVDVLLCADFPHTEGMRVPGTMDGLELAVRAILGQQITVKAARTLTERLVSHCGATLTNAPQGLALCFPDAASLAAMSPDALGSLGIVKQRQQAILSLAQAVQSGALNLQPGSDVPATMAKLQSLPGIGAWTAHYIALRALRWPDAFPSGDVALQSALGVREASNPAAAADALSQRWRPWRGYATVRAWHSLSKT</sequence>
<keyword evidence="8" id="KW-0862">Zinc</keyword>
<keyword evidence="5" id="KW-0808">Transferase</keyword>
<dbReference type="Gene3D" id="3.30.310.20">
    <property type="entry name" value="DNA-3-methyladenine glycosylase AlkA, N-terminal domain"/>
    <property type="match status" value="1"/>
</dbReference>
<dbReference type="InterPro" id="IPR023170">
    <property type="entry name" value="HhH_base_excis_C"/>
</dbReference>
<evidence type="ECO:0000256" key="13">
    <source>
        <dbReference type="ARBA" id="ARBA00023204"/>
    </source>
</evidence>
<accession>A0ABZ0AXV0</accession>
<keyword evidence="16" id="KW-1185">Reference proteome</keyword>
<keyword evidence="13" id="KW-0234">DNA repair</keyword>
<evidence type="ECO:0000256" key="8">
    <source>
        <dbReference type="ARBA" id="ARBA00022833"/>
    </source>
</evidence>
<keyword evidence="4" id="KW-0489">Methyltransferase</keyword>
<keyword evidence="10" id="KW-0238">DNA-binding</keyword>
<dbReference type="SMART" id="SM00342">
    <property type="entry name" value="HTH_ARAC"/>
    <property type="match status" value="1"/>
</dbReference>
<evidence type="ECO:0000256" key="4">
    <source>
        <dbReference type="ARBA" id="ARBA00022603"/>
    </source>
</evidence>
<dbReference type="EC" id="3.2.2.21" evidence="3"/>
<dbReference type="Gene3D" id="1.10.340.30">
    <property type="entry name" value="Hypothetical protein, domain 2"/>
    <property type="match status" value="1"/>
</dbReference>
<keyword evidence="7" id="KW-0227">DNA damage</keyword>
<keyword evidence="12" id="KW-0804">Transcription</keyword>
<dbReference type="SMART" id="SM01009">
    <property type="entry name" value="AlkA_N"/>
    <property type="match status" value="1"/>
</dbReference>
<dbReference type="InterPro" id="IPR035451">
    <property type="entry name" value="Ada-like_dom_sf"/>
</dbReference>
<organism evidence="15 16">
    <name type="scientific">Rhodoferax mekongensis</name>
    <dbReference type="NCBI Taxonomy" id="3068341"/>
    <lineage>
        <taxon>Bacteria</taxon>
        <taxon>Pseudomonadati</taxon>
        <taxon>Pseudomonadota</taxon>
        <taxon>Betaproteobacteria</taxon>
        <taxon>Burkholderiales</taxon>
        <taxon>Comamonadaceae</taxon>
        <taxon>Rhodoferax</taxon>
    </lineage>
</organism>
<dbReference type="SUPFAM" id="SSF48150">
    <property type="entry name" value="DNA-glycosylase"/>
    <property type="match status" value="1"/>
</dbReference>
<dbReference type="InterPro" id="IPR011257">
    <property type="entry name" value="DNA_glycosylase"/>
</dbReference>
<dbReference type="Gene3D" id="1.10.10.60">
    <property type="entry name" value="Homeodomain-like"/>
    <property type="match status" value="2"/>
</dbReference>
<dbReference type="InterPro" id="IPR037046">
    <property type="entry name" value="AlkA_N_sf"/>
</dbReference>
<comment type="catalytic activity">
    <reaction evidence="1">
        <text>Hydrolysis of alkylated DNA, releasing 3-methyladenine, 3-methylguanine, 7-methylguanine and 7-methyladenine.</text>
        <dbReference type="EC" id="3.2.2.21"/>
    </reaction>
</comment>
<keyword evidence="6" id="KW-0479">Metal-binding</keyword>
<evidence type="ECO:0000313" key="15">
    <source>
        <dbReference type="EMBL" id="WNO04498.1"/>
    </source>
</evidence>
<proteinExistence type="predicted"/>
<dbReference type="InterPro" id="IPR018062">
    <property type="entry name" value="HTH_AraC-typ_CS"/>
</dbReference>
<evidence type="ECO:0000256" key="5">
    <source>
        <dbReference type="ARBA" id="ARBA00022679"/>
    </source>
</evidence>
<dbReference type="Pfam" id="PF12833">
    <property type="entry name" value="HTH_18"/>
    <property type="match status" value="1"/>
</dbReference>
<dbReference type="CDD" id="cd00056">
    <property type="entry name" value="ENDO3c"/>
    <property type="match status" value="1"/>
</dbReference>
<dbReference type="Gene3D" id="3.40.10.10">
    <property type="entry name" value="DNA Methylphosphotriester Repair Domain"/>
    <property type="match status" value="1"/>
</dbReference>
<dbReference type="InterPro" id="IPR004026">
    <property type="entry name" value="Ada_DNA_repair_Zn-bd"/>
</dbReference>
<evidence type="ECO:0000256" key="11">
    <source>
        <dbReference type="ARBA" id="ARBA00023159"/>
    </source>
</evidence>
<dbReference type="SMART" id="SM00478">
    <property type="entry name" value="ENDO3c"/>
    <property type="match status" value="1"/>
</dbReference>
<gene>
    <name evidence="15" type="ORF">RAN89_16605</name>
</gene>
<dbReference type="EMBL" id="CP132507">
    <property type="protein sequence ID" value="WNO04498.1"/>
    <property type="molecule type" value="Genomic_DNA"/>
</dbReference>
<keyword evidence="9" id="KW-0805">Transcription regulation</keyword>
<dbReference type="PROSITE" id="PS00041">
    <property type="entry name" value="HTH_ARAC_FAMILY_1"/>
    <property type="match status" value="1"/>
</dbReference>
<evidence type="ECO:0000256" key="9">
    <source>
        <dbReference type="ARBA" id="ARBA00023015"/>
    </source>
</evidence>
<evidence type="ECO:0000313" key="16">
    <source>
        <dbReference type="Proteomes" id="UP001302257"/>
    </source>
</evidence>
<evidence type="ECO:0000259" key="14">
    <source>
        <dbReference type="PROSITE" id="PS01124"/>
    </source>
</evidence>
<dbReference type="PANTHER" id="PTHR43003">
    <property type="entry name" value="DNA-3-METHYLADENINE GLYCOSYLASE"/>
    <property type="match status" value="1"/>
</dbReference>
<dbReference type="PROSITE" id="PS01124">
    <property type="entry name" value="HTH_ARAC_FAMILY_2"/>
    <property type="match status" value="1"/>
</dbReference>
<dbReference type="InterPro" id="IPR009057">
    <property type="entry name" value="Homeodomain-like_sf"/>
</dbReference>
<dbReference type="Pfam" id="PF06029">
    <property type="entry name" value="AlkA_N"/>
    <property type="match status" value="1"/>
</dbReference>
<feature type="domain" description="HTH araC/xylS-type" evidence="14">
    <location>
        <begin position="112"/>
        <end position="212"/>
    </location>
</feature>
<evidence type="ECO:0000256" key="10">
    <source>
        <dbReference type="ARBA" id="ARBA00023125"/>
    </source>
</evidence>
<evidence type="ECO:0000256" key="3">
    <source>
        <dbReference type="ARBA" id="ARBA00012000"/>
    </source>
</evidence>
<dbReference type="SUPFAM" id="SSF55945">
    <property type="entry name" value="TATA-box binding protein-like"/>
    <property type="match status" value="1"/>
</dbReference>
<dbReference type="Pfam" id="PF00730">
    <property type="entry name" value="HhH-GPD"/>
    <property type="match status" value="1"/>
</dbReference>
<dbReference type="InterPro" id="IPR051912">
    <property type="entry name" value="Alkylbase_DNA_Glycosylase/TA"/>
</dbReference>
<name>A0ABZ0AXV0_9BURK</name>
<evidence type="ECO:0000256" key="6">
    <source>
        <dbReference type="ARBA" id="ARBA00022723"/>
    </source>
</evidence>
<dbReference type="InterPro" id="IPR003265">
    <property type="entry name" value="HhH-GPD_domain"/>
</dbReference>
<dbReference type="SUPFAM" id="SSF57884">
    <property type="entry name" value="Ada DNA repair protein, N-terminal domain (N-Ada 10)"/>
    <property type="match status" value="1"/>
</dbReference>
<dbReference type="InterPro" id="IPR018060">
    <property type="entry name" value="HTH_AraC"/>
</dbReference>
<dbReference type="Proteomes" id="UP001302257">
    <property type="component" value="Chromosome"/>
</dbReference>
<evidence type="ECO:0000256" key="7">
    <source>
        <dbReference type="ARBA" id="ARBA00022763"/>
    </source>
</evidence>
<evidence type="ECO:0000256" key="1">
    <source>
        <dbReference type="ARBA" id="ARBA00000086"/>
    </source>
</evidence>
<reference evidence="15 16" key="1">
    <citation type="submission" date="2023-08" db="EMBL/GenBank/DDBJ databases">
        <title>Rhodoferax potami sp. nov. and Rhodoferax mekongensis sp. nov., isolated from the Mekong River in Thailand.</title>
        <authorList>
            <person name="Kitikhun S."/>
            <person name="Charoenyingcharoen P."/>
            <person name="Siriarchawattana P."/>
            <person name="Likhitrattanapisal S."/>
            <person name="Nilsakha T."/>
            <person name="Chanpet A."/>
            <person name="Rattanawaree P."/>
            <person name="Ingsriswang S."/>
        </authorList>
    </citation>
    <scope>NUCLEOTIDE SEQUENCE [LARGE SCALE GENOMIC DNA]</scope>
    <source>
        <strain evidence="15 16">TBRC 17307</strain>
    </source>
</reference>
<dbReference type="PANTHER" id="PTHR43003:SF13">
    <property type="entry name" value="DNA-3-METHYLADENINE GLYCOSYLASE 2"/>
    <property type="match status" value="1"/>
</dbReference>
<dbReference type="Pfam" id="PF02805">
    <property type="entry name" value="Ada_Zn_binding"/>
    <property type="match status" value="1"/>
</dbReference>
<keyword evidence="11" id="KW-0010">Activator</keyword>
<dbReference type="RefSeq" id="WP_313867335.1">
    <property type="nucleotide sequence ID" value="NZ_CP132507.1"/>
</dbReference>
<comment type="cofactor">
    <cofactor evidence="2">
        <name>Zn(2+)</name>
        <dbReference type="ChEBI" id="CHEBI:29105"/>
    </cofactor>
</comment>